<dbReference type="Gene3D" id="1.10.260.40">
    <property type="entry name" value="lambda repressor-like DNA-binding domains"/>
    <property type="match status" value="1"/>
</dbReference>
<proteinExistence type="predicted"/>
<organism evidence="2 3">
    <name type="scientific">Levilactobacillus lanxiensis</name>
    <dbReference type="NCBI Taxonomy" id="2799568"/>
    <lineage>
        <taxon>Bacteria</taxon>
        <taxon>Bacillati</taxon>
        <taxon>Bacillota</taxon>
        <taxon>Bacilli</taxon>
        <taxon>Lactobacillales</taxon>
        <taxon>Lactobacillaceae</taxon>
        <taxon>Levilactobacillus</taxon>
    </lineage>
</organism>
<dbReference type="RefSeq" id="WP_203646786.1">
    <property type="nucleotide sequence ID" value="NZ_BOLN01000011.1"/>
</dbReference>
<comment type="caution">
    <text evidence="2">The sequence shown here is derived from an EMBL/GenBank/DDBJ whole genome shotgun (WGS) entry which is preliminary data.</text>
</comment>
<reference evidence="3" key="1">
    <citation type="journal article" date="2019" name="Int. J. Syst. Evol. Microbiol.">
        <title>The Global Catalogue of Microorganisms (GCM) 10K type strain sequencing project: providing services to taxonomists for standard genome sequencing and annotation.</title>
        <authorList>
            <consortium name="The Broad Institute Genomics Platform"/>
            <consortium name="The Broad Institute Genome Sequencing Center for Infectious Disease"/>
            <person name="Wu L."/>
            <person name="Ma J."/>
        </authorList>
    </citation>
    <scope>NUCLEOTIDE SEQUENCE [LARGE SCALE GENOMIC DNA]</scope>
    <source>
        <strain evidence="3">CCM 8979</strain>
    </source>
</reference>
<feature type="domain" description="HTH cro/C1-type" evidence="1">
    <location>
        <begin position="19"/>
        <end position="74"/>
    </location>
</feature>
<name>A0ABW4D9D1_9LACO</name>
<dbReference type="SMART" id="SM00530">
    <property type="entry name" value="HTH_XRE"/>
    <property type="match status" value="1"/>
</dbReference>
<accession>A0ABW4D9D1</accession>
<dbReference type="InterPro" id="IPR010982">
    <property type="entry name" value="Lambda_DNA-bd_dom_sf"/>
</dbReference>
<gene>
    <name evidence="2" type="ORF">ACFQ44_12565</name>
</gene>
<sequence length="94" mass="10345">MSRKGFPLNRDYVSKPGEILAESLAALGISPGELAHRTATPPDYVAAVLSGDARVTVAFAEKLATVIAMKPGFWLRLDKNYQYFKKHGREMPPI</sequence>
<evidence type="ECO:0000259" key="1">
    <source>
        <dbReference type="SMART" id="SM00530"/>
    </source>
</evidence>
<dbReference type="CDD" id="cd00093">
    <property type="entry name" value="HTH_XRE"/>
    <property type="match status" value="1"/>
</dbReference>
<dbReference type="Proteomes" id="UP001597189">
    <property type="component" value="Unassembled WGS sequence"/>
</dbReference>
<dbReference type="EMBL" id="JBHTOD010000011">
    <property type="protein sequence ID" value="MFD1456492.1"/>
    <property type="molecule type" value="Genomic_DNA"/>
</dbReference>
<keyword evidence="3" id="KW-1185">Reference proteome</keyword>
<protein>
    <submittedName>
        <fullName evidence="2">Transcriptional regulator</fullName>
    </submittedName>
</protein>
<dbReference type="SUPFAM" id="SSF47413">
    <property type="entry name" value="lambda repressor-like DNA-binding domains"/>
    <property type="match status" value="1"/>
</dbReference>
<dbReference type="InterPro" id="IPR001387">
    <property type="entry name" value="Cro/C1-type_HTH"/>
</dbReference>
<evidence type="ECO:0000313" key="3">
    <source>
        <dbReference type="Proteomes" id="UP001597189"/>
    </source>
</evidence>
<evidence type="ECO:0000313" key="2">
    <source>
        <dbReference type="EMBL" id="MFD1456492.1"/>
    </source>
</evidence>